<organism evidence="1 2">
    <name type="scientific">Panagrolaimus superbus</name>
    <dbReference type="NCBI Taxonomy" id="310955"/>
    <lineage>
        <taxon>Eukaryota</taxon>
        <taxon>Metazoa</taxon>
        <taxon>Ecdysozoa</taxon>
        <taxon>Nematoda</taxon>
        <taxon>Chromadorea</taxon>
        <taxon>Rhabditida</taxon>
        <taxon>Tylenchina</taxon>
        <taxon>Panagrolaimomorpha</taxon>
        <taxon>Panagrolaimoidea</taxon>
        <taxon>Panagrolaimidae</taxon>
        <taxon>Panagrolaimus</taxon>
    </lineage>
</organism>
<dbReference type="WBParaSite" id="PSU_v2.g580.t1">
    <property type="protein sequence ID" value="PSU_v2.g580.t1"/>
    <property type="gene ID" value="PSU_v2.g580"/>
</dbReference>
<evidence type="ECO:0000313" key="1">
    <source>
        <dbReference type="Proteomes" id="UP000887577"/>
    </source>
</evidence>
<name>A0A914Z1N1_9BILA</name>
<accession>A0A914Z1N1</accession>
<sequence>MLDTCINNKFMAPFYFAVFRRFKCLGEYMIKVDGKEIPIFLYFYRKLIAETEKSKLIAVLTCLINVCKSSKGEDGCILLKPNIVLCEIMNSLMGDDEKQATYILALRRFFTPTSDAPFNIEWNFESTNFDNPKLFLNNFIKYYNRKQSVRDNIDIFVIFEGFKFSFEKYVLFFYCNCSY</sequence>
<proteinExistence type="predicted"/>
<keyword evidence="1" id="KW-1185">Reference proteome</keyword>
<protein>
    <submittedName>
        <fullName evidence="2">Uncharacterized protein</fullName>
    </submittedName>
</protein>
<reference evidence="2" key="1">
    <citation type="submission" date="2022-11" db="UniProtKB">
        <authorList>
            <consortium name="WormBaseParasite"/>
        </authorList>
    </citation>
    <scope>IDENTIFICATION</scope>
</reference>
<dbReference type="Proteomes" id="UP000887577">
    <property type="component" value="Unplaced"/>
</dbReference>
<evidence type="ECO:0000313" key="2">
    <source>
        <dbReference type="WBParaSite" id="PSU_v2.g580.t1"/>
    </source>
</evidence>
<dbReference type="AlphaFoldDB" id="A0A914Z1N1"/>